<dbReference type="PANTHER" id="PTHR30604:SF1">
    <property type="entry name" value="DNA UTILIZATION PROTEIN HOFQ"/>
    <property type="match status" value="1"/>
</dbReference>
<dbReference type="Gene3D" id="2.60.40.3470">
    <property type="match status" value="1"/>
</dbReference>
<dbReference type="InterPro" id="IPR011662">
    <property type="entry name" value="Secretin/TonB_short_N"/>
</dbReference>
<reference evidence="12" key="1">
    <citation type="journal article" date="2019" name="Int. J. Syst. Evol. Microbiol.">
        <title>The Global Catalogue of Microorganisms (GCM) 10K type strain sequencing project: providing services to taxonomists for standard genome sequencing and annotation.</title>
        <authorList>
            <consortium name="The Broad Institute Genomics Platform"/>
            <consortium name="The Broad Institute Genome Sequencing Center for Infectious Disease"/>
            <person name="Wu L."/>
            <person name="Ma J."/>
        </authorList>
    </citation>
    <scope>NUCLEOTIDE SEQUENCE [LARGE SCALE GENOMIC DNA]</scope>
    <source>
        <strain evidence="12">KACC 12597</strain>
    </source>
</reference>
<evidence type="ECO:0000256" key="8">
    <source>
        <dbReference type="RuleBase" id="RU004004"/>
    </source>
</evidence>
<evidence type="ECO:0000256" key="1">
    <source>
        <dbReference type="ARBA" id="ARBA00004442"/>
    </source>
</evidence>
<keyword evidence="12" id="KW-1185">Reference proteome</keyword>
<dbReference type="InterPro" id="IPR004846">
    <property type="entry name" value="T2SS/T3SS_dom"/>
</dbReference>
<feature type="compositionally biased region" description="Pro residues" evidence="9">
    <location>
        <begin position="122"/>
        <end position="131"/>
    </location>
</feature>
<dbReference type="Gene3D" id="3.30.1370.130">
    <property type="match status" value="1"/>
</dbReference>
<dbReference type="InterPro" id="IPR004845">
    <property type="entry name" value="T2SS_GspD_CS"/>
</dbReference>
<dbReference type="InterPro" id="IPR038591">
    <property type="entry name" value="NolW-like_sf"/>
</dbReference>
<evidence type="ECO:0000256" key="9">
    <source>
        <dbReference type="SAM" id="MobiDB-lite"/>
    </source>
</evidence>
<proteinExistence type="inferred from homology"/>
<dbReference type="EMBL" id="JBHUHX010000036">
    <property type="protein sequence ID" value="MFD2112789.1"/>
    <property type="molecule type" value="Genomic_DNA"/>
</dbReference>
<comment type="caution">
    <text evidence="11">The sequence shown here is derived from an EMBL/GenBank/DDBJ whole genome shotgun (WGS) entry which is preliminary data.</text>
</comment>
<name>A0ABW4YBW4_9GAMM</name>
<dbReference type="Pfam" id="PF07660">
    <property type="entry name" value="STN"/>
    <property type="match status" value="1"/>
</dbReference>
<evidence type="ECO:0000256" key="7">
    <source>
        <dbReference type="ARBA" id="ARBA00023237"/>
    </source>
</evidence>
<feature type="compositionally biased region" description="Low complexity" evidence="9">
    <location>
        <begin position="402"/>
        <end position="415"/>
    </location>
</feature>
<dbReference type="PANTHER" id="PTHR30604">
    <property type="entry name" value="PROTEIN TRANSPORT PROTEIN HOFQ"/>
    <property type="match status" value="1"/>
</dbReference>
<feature type="compositionally biased region" description="Low complexity" evidence="9">
    <location>
        <begin position="132"/>
        <end position="144"/>
    </location>
</feature>
<dbReference type="PRINTS" id="PR00811">
    <property type="entry name" value="BCTERIALGSPD"/>
</dbReference>
<dbReference type="Pfam" id="PF00263">
    <property type="entry name" value="Secretin"/>
    <property type="match status" value="1"/>
</dbReference>
<dbReference type="InterPro" id="IPR001775">
    <property type="entry name" value="GspD/PilQ"/>
</dbReference>
<dbReference type="PROSITE" id="PS00875">
    <property type="entry name" value="T2SP_D"/>
    <property type="match status" value="1"/>
</dbReference>
<evidence type="ECO:0000256" key="3">
    <source>
        <dbReference type="ARBA" id="ARBA00022448"/>
    </source>
</evidence>
<dbReference type="InterPro" id="IPR013355">
    <property type="entry name" value="Pilus_4_PilQ"/>
</dbReference>
<protein>
    <submittedName>
        <fullName evidence="11">Type IV pilus secretin PilQ</fullName>
    </submittedName>
</protein>
<feature type="domain" description="Secretin/TonB short N-terminal" evidence="10">
    <location>
        <begin position="310"/>
        <end position="358"/>
    </location>
</feature>
<sequence>MFWNMLAPSVEAADLQKVDFAALPGSRVEVELTLSEPIALPQSFATESPARIALDLPGVASKLDSKSIPIGVGAVHSLIAVEGSDKTRVVLNLTDPVAYDVSTSGNRIIIKVDQHGSLASAAPPPVAPPPTAASASPRSVATSAQQTPPAWSYPTRSARAAIAGPPVKDIDFRRGASGEGRIIIRLPSSDTRVAVREQATRVYVDLYDTSLPQRLFRRLDVLDFATPVVAVESRPTGRNVEVEVQTEGDFDYMAYQTDEIFTLDFRPLTPAEKEEMARKKVVYEGDRLSLNFQDIEVRAVLQVLADFTDLNLVASDTVQGNITLRLKNVPWDQALDIILKTKGLDMRRNGNVIMVAPTQELAEQERLALESEKSFEELAPLRTEFIQINYAKASDIAQFIRGGSSSGRSASKTSRNTGLPAPAGVDKESILSDRGTASFDERTNTLVVMDTMAKLEGIRAIVAKLDVAVRQVMIESRVVIANNDFARDLGVRFGVSGSMGSIGGNELLIAGGQDGNLALSGFDSGPFGLNTGTGTAYNSTLTDDDGNTTLITNLPVGSPSGSIDFLLGKVGSYLLQLELSAMQREGRGEIVSSPRVITSDQHQATIKVGSEIPYQESSQNSTTNTVSFKEAVLKLDVTPHITPDDRIMMDLKVNKDNPDFTRTVQNVPPIDTRAIETNVVVDNGETVVLGGVYEREKTFNKEQVPWLGDIPVLGRLFKTESRQDNNSELLIFVTPKILKSDLVQR</sequence>
<evidence type="ECO:0000256" key="4">
    <source>
        <dbReference type="ARBA" id="ARBA00022729"/>
    </source>
</evidence>
<comment type="subcellular location">
    <subcellularLocation>
        <location evidence="1 8">Cell outer membrane</location>
    </subcellularLocation>
</comment>
<evidence type="ECO:0000256" key="5">
    <source>
        <dbReference type="ARBA" id="ARBA00022927"/>
    </source>
</evidence>
<dbReference type="Gene3D" id="2.60.40.3500">
    <property type="match status" value="1"/>
</dbReference>
<evidence type="ECO:0000256" key="2">
    <source>
        <dbReference type="ARBA" id="ARBA00006304"/>
    </source>
</evidence>
<organism evidence="11 12">
    <name type="scientific">Thiorhodococcus fuscus</name>
    <dbReference type="NCBI Taxonomy" id="527200"/>
    <lineage>
        <taxon>Bacteria</taxon>
        <taxon>Pseudomonadati</taxon>
        <taxon>Pseudomonadota</taxon>
        <taxon>Gammaproteobacteria</taxon>
        <taxon>Chromatiales</taxon>
        <taxon>Chromatiaceae</taxon>
        <taxon>Thiorhodococcus</taxon>
    </lineage>
</organism>
<evidence type="ECO:0000313" key="11">
    <source>
        <dbReference type="EMBL" id="MFD2112789.1"/>
    </source>
</evidence>
<keyword evidence="4" id="KW-0732">Signal</keyword>
<dbReference type="Gene3D" id="3.30.1370.120">
    <property type="match status" value="1"/>
</dbReference>
<evidence type="ECO:0000313" key="12">
    <source>
        <dbReference type="Proteomes" id="UP001597337"/>
    </source>
</evidence>
<dbReference type="Pfam" id="PF11741">
    <property type="entry name" value="AMIN"/>
    <property type="match status" value="2"/>
</dbReference>
<evidence type="ECO:0000256" key="6">
    <source>
        <dbReference type="ARBA" id="ARBA00023136"/>
    </source>
</evidence>
<accession>A0ABW4YBW4</accession>
<evidence type="ECO:0000259" key="10">
    <source>
        <dbReference type="SMART" id="SM00965"/>
    </source>
</evidence>
<keyword evidence="5" id="KW-0653">Protein transport</keyword>
<dbReference type="InterPro" id="IPR021731">
    <property type="entry name" value="AMIN_dom"/>
</dbReference>
<feature type="region of interest" description="Disordered" evidence="9">
    <location>
        <begin position="402"/>
        <end position="426"/>
    </location>
</feature>
<dbReference type="NCBIfam" id="TIGR02515">
    <property type="entry name" value="IV_pilus_PilQ"/>
    <property type="match status" value="1"/>
</dbReference>
<gene>
    <name evidence="11" type="primary">pilQ</name>
    <name evidence="11" type="ORF">ACFSJC_13155</name>
</gene>
<dbReference type="InterPro" id="IPR051808">
    <property type="entry name" value="Type_IV_pilus_biogenesis"/>
</dbReference>
<dbReference type="RefSeq" id="WP_386027374.1">
    <property type="nucleotide sequence ID" value="NZ_JBHUHX010000036.1"/>
</dbReference>
<dbReference type="SMART" id="SM00965">
    <property type="entry name" value="STN"/>
    <property type="match status" value="1"/>
</dbReference>
<dbReference type="InterPro" id="IPR005644">
    <property type="entry name" value="NolW-like"/>
</dbReference>
<keyword evidence="6" id="KW-0472">Membrane</keyword>
<dbReference type="Proteomes" id="UP001597337">
    <property type="component" value="Unassembled WGS sequence"/>
</dbReference>
<dbReference type="Pfam" id="PF03958">
    <property type="entry name" value="Secretin_N"/>
    <property type="match status" value="1"/>
</dbReference>
<feature type="region of interest" description="Disordered" evidence="9">
    <location>
        <begin position="119"/>
        <end position="155"/>
    </location>
</feature>
<keyword evidence="3 8" id="KW-0813">Transport</keyword>
<keyword evidence="7" id="KW-0998">Cell outer membrane</keyword>
<comment type="similarity">
    <text evidence="2">Belongs to the bacterial secretin family. PilQ subfamily.</text>
</comment>